<sequence length="192" mass="22205">MNVLIHFKKQQLETFIKLLILENEKFIKKDFNLDKSLMKLLNDVQEYYRRIGESTEEGNVSQLKTHLDIAVSGIDPVKLERVKTRRRDIVKIACYHCLSSLNQTLENSLVLVKNIINEATENINQVLLSAYQAKLITDAIIKKADTIDKCTSLWEKLKENEQILLLDKKLKLTILQQDISIILDQALSKLKN</sequence>
<accession>A0A1L3JIA1</accession>
<dbReference type="RefSeq" id="WP_072555196.1">
    <property type="nucleotide sequence ID" value="NZ_CP018155.1"/>
</dbReference>
<protein>
    <submittedName>
        <fullName evidence="1">Uncharacterized protein</fullName>
    </submittedName>
</protein>
<gene>
    <name evidence="1" type="ORF">LPB136_05645</name>
</gene>
<evidence type="ECO:0000313" key="1">
    <source>
        <dbReference type="EMBL" id="APG64871.1"/>
    </source>
</evidence>
<dbReference type="Proteomes" id="UP000181898">
    <property type="component" value="Chromosome"/>
</dbReference>
<proteinExistence type="predicted"/>
<dbReference type="STRING" id="1850252.LPB136_05645"/>
<reference evidence="1 2" key="1">
    <citation type="submission" date="2016-11" db="EMBL/GenBank/DDBJ databases">
        <title>Tenacibaculum sp. LPB0136, isolated from marine environment.</title>
        <authorList>
            <person name="Kim E."/>
            <person name="Yi H."/>
        </authorList>
    </citation>
    <scope>NUCLEOTIDE SEQUENCE [LARGE SCALE GENOMIC DNA]</scope>
    <source>
        <strain evidence="1 2">LPB0136</strain>
    </source>
</reference>
<keyword evidence="2" id="KW-1185">Reference proteome</keyword>
<dbReference type="AlphaFoldDB" id="A0A1L3JIA1"/>
<dbReference type="EMBL" id="CP018155">
    <property type="protein sequence ID" value="APG64871.1"/>
    <property type="molecule type" value="Genomic_DNA"/>
</dbReference>
<dbReference type="KEGG" id="ten:LPB136_05645"/>
<name>A0A1L3JIA1_9FLAO</name>
<organism evidence="1 2">
    <name type="scientific">Tenacibaculum todarodis</name>
    <dbReference type="NCBI Taxonomy" id="1850252"/>
    <lineage>
        <taxon>Bacteria</taxon>
        <taxon>Pseudomonadati</taxon>
        <taxon>Bacteroidota</taxon>
        <taxon>Flavobacteriia</taxon>
        <taxon>Flavobacteriales</taxon>
        <taxon>Flavobacteriaceae</taxon>
        <taxon>Tenacibaculum</taxon>
    </lineage>
</organism>
<evidence type="ECO:0000313" key="2">
    <source>
        <dbReference type="Proteomes" id="UP000181898"/>
    </source>
</evidence>